<protein>
    <recommendedName>
        <fullName evidence="1">Enoyl reductase (ER) domain-containing protein</fullName>
    </recommendedName>
</protein>
<dbReference type="InterPro" id="IPR036291">
    <property type="entry name" value="NAD(P)-bd_dom_sf"/>
</dbReference>
<dbReference type="InterPro" id="IPR052711">
    <property type="entry name" value="Zinc_ADH-like"/>
</dbReference>
<evidence type="ECO:0000313" key="2">
    <source>
        <dbReference type="EMBL" id="KXJ96243.1"/>
    </source>
</evidence>
<feature type="domain" description="Enoyl reductase (ER)" evidence="1">
    <location>
        <begin position="10"/>
        <end position="352"/>
    </location>
</feature>
<gene>
    <name evidence="2" type="ORF">Micbo1qcDRAFT_144578</name>
</gene>
<dbReference type="Proteomes" id="UP000070501">
    <property type="component" value="Unassembled WGS sequence"/>
</dbReference>
<dbReference type="InParanoid" id="A0A136JGG5"/>
<dbReference type="AlphaFoldDB" id="A0A136JGG5"/>
<dbReference type="InterPro" id="IPR020843">
    <property type="entry name" value="ER"/>
</dbReference>
<dbReference type="SUPFAM" id="SSF51735">
    <property type="entry name" value="NAD(P)-binding Rossmann-fold domains"/>
    <property type="match status" value="1"/>
</dbReference>
<dbReference type="CDD" id="cd08276">
    <property type="entry name" value="MDR7"/>
    <property type="match status" value="1"/>
</dbReference>
<dbReference type="SUPFAM" id="SSF50129">
    <property type="entry name" value="GroES-like"/>
    <property type="match status" value="1"/>
</dbReference>
<dbReference type="Gene3D" id="3.40.50.720">
    <property type="entry name" value="NAD(P)-binding Rossmann-like Domain"/>
    <property type="match status" value="1"/>
</dbReference>
<dbReference type="OrthoDB" id="3509362at2759"/>
<dbReference type="EMBL" id="KQ964246">
    <property type="protein sequence ID" value="KXJ96243.1"/>
    <property type="molecule type" value="Genomic_DNA"/>
</dbReference>
<reference evidence="3" key="1">
    <citation type="submission" date="2016-02" db="EMBL/GenBank/DDBJ databases">
        <title>Draft genome sequence of Microdochium bolleyi, a fungal endophyte of beachgrass.</title>
        <authorList>
            <consortium name="DOE Joint Genome Institute"/>
            <person name="David A.S."/>
            <person name="May G."/>
            <person name="Haridas S."/>
            <person name="Lim J."/>
            <person name="Wang M."/>
            <person name="Labutti K."/>
            <person name="Lipzen A."/>
            <person name="Barry K."/>
            <person name="Grigoriev I.V."/>
        </authorList>
    </citation>
    <scope>NUCLEOTIDE SEQUENCE [LARGE SCALE GENOMIC DNA]</scope>
    <source>
        <strain evidence="3">J235TASD1</strain>
    </source>
</reference>
<keyword evidence="3" id="KW-1185">Reference proteome</keyword>
<dbReference type="Pfam" id="PF08240">
    <property type="entry name" value="ADH_N"/>
    <property type="match status" value="1"/>
</dbReference>
<dbReference type="STRING" id="196109.A0A136JGG5"/>
<dbReference type="GO" id="GO:0016491">
    <property type="term" value="F:oxidoreductase activity"/>
    <property type="evidence" value="ECO:0007669"/>
    <property type="project" value="InterPro"/>
</dbReference>
<dbReference type="Pfam" id="PF00107">
    <property type="entry name" value="ADH_zinc_N"/>
    <property type="match status" value="1"/>
</dbReference>
<dbReference type="PANTHER" id="PTHR45033:SF1">
    <property type="entry name" value="OXIDOREDUCTASE (EUROFUNG)"/>
    <property type="match status" value="1"/>
</dbReference>
<dbReference type="InterPro" id="IPR013149">
    <property type="entry name" value="ADH-like_C"/>
</dbReference>
<sequence>MKQWTTRQDGLDKLKFVQDAPEPTELKDGEVLVKISQVALNYRDTEVAMGDYKHHKSLQDEADLVPCSDICGTVTKTSGGSNTAGLKEGDRVMAIFNQTHLSGQIVEKDMASGLGKPLPGCLAEYRVFPASGLVRVPDYLSDAEAATLPIAAVTAWMAINSFQPIGQPLKGEGKFVLLQGTGGVSISGLQIAKALGLTTIVTSSSDSKLSRARALGADHTINYKTTPAWDDEVLRITSGAGADVIFECGGAGTLAKSFNCVAFGGLISCIGYLSGKLDPAGEPQLNTNVLALRRNVTLKGMLNGPRDRFEEMLRTYEARQIRPVVDREFAFDKADEAFRYVQSGGHFGKVVINVA</sequence>
<organism evidence="2 3">
    <name type="scientific">Microdochium bolleyi</name>
    <dbReference type="NCBI Taxonomy" id="196109"/>
    <lineage>
        <taxon>Eukaryota</taxon>
        <taxon>Fungi</taxon>
        <taxon>Dikarya</taxon>
        <taxon>Ascomycota</taxon>
        <taxon>Pezizomycotina</taxon>
        <taxon>Sordariomycetes</taxon>
        <taxon>Xylariomycetidae</taxon>
        <taxon>Xylariales</taxon>
        <taxon>Microdochiaceae</taxon>
        <taxon>Microdochium</taxon>
    </lineage>
</organism>
<name>A0A136JGG5_9PEZI</name>
<dbReference type="SMART" id="SM00829">
    <property type="entry name" value="PKS_ER"/>
    <property type="match status" value="1"/>
</dbReference>
<dbReference type="PANTHER" id="PTHR45033">
    <property type="match status" value="1"/>
</dbReference>
<evidence type="ECO:0000259" key="1">
    <source>
        <dbReference type="SMART" id="SM00829"/>
    </source>
</evidence>
<proteinExistence type="predicted"/>
<dbReference type="InterPro" id="IPR011032">
    <property type="entry name" value="GroES-like_sf"/>
</dbReference>
<dbReference type="Gene3D" id="3.90.180.10">
    <property type="entry name" value="Medium-chain alcohol dehydrogenases, catalytic domain"/>
    <property type="match status" value="1"/>
</dbReference>
<dbReference type="InterPro" id="IPR013154">
    <property type="entry name" value="ADH-like_N"/>
</dbReference>
<accession>A0A136JGG5</accession>
<evidence type="ECO:0000313" key="3">
    <source>
        <dbReference type="Proteomes" id="UP000070501"/>
    </source>
</evidence>